<comment type="caution">
    <text evidence="3">The sequence shown here is derived from an EMBL/GenBank/DDBJ whole genome shotgun (WGS) entry which is preliminary data.</text>
</comment>
<dbReference type="Pfam" id="PF12801">
    <property type="entry name" value="Fer4_5"/>
    <property type="match status" value="1"/>
</dbReference>
<evidence type="ECO:0000259" key="2">
    <source>
        <dbReference type="Pfam" id="PF12801"/>
    </source>
</evidence>
<keyword evidence="1" id="KW-0472">Membrane</keyword>
<feature type="non-terminal residue" evidence="3">
    <location>
        <position position="1"/>
    </location>
</feature>
<proteinExistence type="predicted"/>
<accession>A0A3B9IK95</accession>
<feature type="transmembrane region" description="Helical" evidence="1">
    <location>
        <begin position="20"/>
        <end position="38"/>
    </location>
</feature>
<dbReference type="Proteomes" id="UP000257706">
    <property type="component" value="Unassembled WGS sequence"/>
</dbReference>
<keyword evidence="1" id="KW-0812">Transmembrane</keyword>
<reference evidence="3 4" key="1">
    <citation type="journal article" date="2018" name="Nat. Biotechnol.">
        <title>A standardized bacterial taxonomy based on genome phylogeny substantially revises the tree of life.</title>
        <authorList>
            <person name="Parks D.H."/>
            <person name="Chuvochina M."/>
            <person name="Waite D.W."/>
            <person name="Rinke C."/>
            <person name="Skarshewski A."/>
            <person name="Chaumeil P.A."/>
            <person name="Hugenholtz P."/>
        </authorList>
    </citation>
    <scope>NUCLEOTIDE SEQUENCE [LARGE SCALE GENOMIC DNA]</scope>
    <source>
        <strain evidence="3">UBA8739</strain>
    </source>
</reference>
<organism evidence="3 4">
    <name type="scientific">Tistrella mobilis</name>
    <dbReference type="NCBI Taxonomy" id="171437"/>
    <lineage>
        <taxon>Bacteria</taxon>
        <taxon>Pseudomonadati</taxon>
        <taxon>Pseudomonadota</taxon>
        <taxon>Alphaproteobacteria</taxon>
        <taxon>Geminicoccales</taxon>
        <taxon>Geminicoccaceae</taxon>
        <taxon>Tistrella</taxon>
    </lineage>
</organism>
<dbReference type="AlphaFoldDB" id="A0A3B9IK95"/>
<evidence type="ECO:0000313" key="4">
    <source>
        <dbReference type="Proteomes" id="UP000257706"/>
    </source>
</evidence>
<feature type="non-terminal residue" evidence="3">
    <location>
        <position position="108"/>
    </location>
</feature>
<gene>
    <name evidence="3" type="ORF">DCK97_12290</name>
</gene>
<dbReference type="InterPro" id="IPR017896">
    <property type="entry name" value="4Fe4S_Fe-S-bd"/>
</dbReference>
<evidence type="ECO:0000256" key="1">
    <source>
        <dbReference type="SAM" id="Phobius"/>
    </source>
</evidence>
<evidence type="ECO:0000313" key="3">
    <source>
        <dbReference type="EMBL" id="HAE48190.1"/>
    </source>
</evidence>
<name>A0A3B9IK95_9PROT</name>
<sequence length="108" mass="12350">RRPRRKPHLPQPVHGHFRRLKTRLTVVFLGILFLVPWIRWDRGPGLPDQAVLFDLPGRRLFAFGLELWPQDLPIAVGLMVAGAFGLFYATSLSGRVWCGFSCPQTVWT</sequence>
<keyword evidence="1" id="KW-1133">Transmembrane helix</keyword>
<feature type="transmembrane region" description="Helical" evidence="1">
    <location>
        <begin position="72"/>
        <end position="90"/>
    </location>
</feature>
<protein>
    <submittedName>
        <fullName evidence="3">Cytochrome c oxidase accessory protein CcoG</fullName>
    </submittedName>
</protein>
<dbReference type="EMBL" id="DMAI01000195">
    <property type="protein sequence ID" value="HAE48190.1"/>
    <property type="molecule type" value="Genomic_DNA"/>
</dbReference>
<feature type="domain" description="4Fe-4S ferredoxin-type" evidence="2">
    <location>
        <begin position="78"/>
        <end position="106"/>
    </location>
</feature>